<dbReference type="RefSeq" id="WP_054839391.1">
    <property type="nucleotide sequence ID" value="NZ_BBBY01000115.1"/>
</dbReference>
<feature type="transmembrane region" description="Helical" evidence="1">
    <location>
        <begin position="48"/>
        <end position="67"/>
    </location>
</feature>
<dbReference type="Proteomes" id="UP000470772">
    <property type="component" value="Unassembled WGS sequence"/>
</dbReference>
<protein>
    <recommendedName>
        <fullName evidence="4">DUF5658 domain-containing protein</fullName>
    </recommendedName>
</protein>
<evidence type="ECO:0008006" key="4">
    <source>
        <dbReference type="Google" id="ProtNLM"/>
    </source>
</evidence>
<keyword evidence="1" id="KW-0472">Membrane</keyword>
<keyword evidence="3" id="KW-1185">Reference proteome</keyword>
<comment type="caution">
    <text evidence="2">The sequence shown here is derived from an EMBL/GenBank/DDBJ whole genome shotgun (WGS) entry which is preliminary data.</text>
</comment>
<sequence>MMLTYAVALFGYHLDDAWSTHVGLTKRKAKEANPLPALLRSKTGARLFVYKIVLATLILYLCSMLPFGWYIEFGDILLEGLVVAWNTYLVLEKSRQK</sequence>
<name>A0A6A9QLV3_SULME</name>
<accession>A0A6A9QLV3</accession>
<gene>
    <name evidence="2" type="ORF">GC250_11205</name>
</gene>
<dbReference type="EMBL" id="WGGD01000005">
    <property type="protein sequence ID" value="MUN29986.1"/>
    <property type="molecule type" value="Genomic_DNA"/>
</dbReference>
<organism evidence="2 3">
    <name type="scientific">Sulfuracidifex metallicus DSM 6482 = JCM 9184</name>
    <dbReference type="NCBI Taxonomy" id="523847"/>
    <lineage>
        <taxon>Archaea</taxon>
        <taxon>Thermoproteota</taxon>
        <taxon>Thermoprotei</taxon>
        <taxon>Sulfolobales</taxon>
        <taxon>Sulfolobaceae</taxon>
        <taxon>Sulfuracidifex</taxon>
    </lineage>
</organism>
<evidence type="ECO:0000256" key="1">
    <source>
        <dbReference type="SAM" id="Phobius"/>
    </source>
</evidence>
<evidence type="ECO:0000313" key="3">
    <source>
        <dbReference type="Proteomes" id="UP000470772"/>
    </source>
</evidence>
<dbReference type="AlphaFoldDB" id="A0A6A9QLV3"/>
<reference evidence="2 3" key="1">
    <citation type="submission" date="2019-10" db="EMBL/GenBank/DDBJ databases">
        <title>Sequencing and Assembly of Multiple Reported Metal-Biooxidizing Members of the Extremely Thermoacidophilic Archaeal Family Sulfolobaceae.</title>
        <authorList>
            <person name="Counts J.A."/>
            <person name="Kelly R.M."/>
        </authorList>
    </citation>
    <scope>NUCLEOTIDE SEQUENCE [LARGE SCALE GENOMIC DNA]</scope>
    <source>
        <strain evidence="2 3">DSM 6482</strain>
    </source>
</reference>
<evidence type="ECO:0000313" key="2">
    <source>
        <dbReference type="EMBL" id="MUN29986.1"/>
    </source>
</evidence>
<keyword evidence="1" id="KW-1133">Transmembrane helix</keyword>
<proteinExistence type="predicted"/>
<keyword evidence="1" id="KW-0812">Transmembrane</keyword>